<dbReference type="Proteomes" id="UP000265520">
    <property type="component" value="Unassembled WGS sequence"/>
</dbReference>
<feature type="non-terminal residue" evidence="1">
    <location>
        <position position="84"/>
    </location>
</feature>
<evidence type="ECO:0000313" key="1">
    <source>
        <dbReference type="EMBL" id="MCH79899.1"/>
    </source>
</evidence>
<comment type="caution">
    <text evidence="1">The sequence shown here is derived from an EMBL/GenBank/DDBJ whole genome shotgun (WGS) entry which is preliminary data.</text>
</comment>
<protein>
    <submittedName>
        <fullName evidence="1">Uncharacterized protein</fullName>
    </submittedName>
</protein>
<proteinExistence type="predicted"/>
<gene>
    <name evidence="1" type="ORF">A2U01_0000660</name>
</gene>
<evidence type="ECO:0000313" key="2">
    <source>
        <dbReference type="Proteomes" id="UP000265520"/>
    </source>
</evidence>
<dbReference type="AlphaFoldDB" id="A0A392LY77"/>
<sequence length="84" mass="9600">MSSFSFTHQARPPYSLGVFFLISFNPRDDVRWKSTTKHSFINCAAFLDVETAQEIDQAQGSCVHDVVSSMHTYQMEYDPQGFKS</sequence>
<organism evidence="1 2">
    <name type="scientific">Trifolium medium</name>
    <dbReference type="NCBI Taxonomy" id="97028"/>
    <lineage>
        <taxon>Eukaryota</taxon>
        <taxon>Viridiplantae</taxon>
        <taxon>Streptophyta</taxon>
        <taxon>Embryophyta</taxon>
        <taxon>Tracheophyta</taxon>
        <taxon>Spermatophyta</taxon>
        <taxon>Magnoliopsida</taxon>
        <taxon>eudicotyledons</taxon>
        <taxon>Gunneridae</taxon>
        <taxon>Pentapetalae</taxon>
        <taxon>rosids</taxon>
        <taxon>fabids</taxon>
        <taxon>Fabales</taxon>
        <taxon>Fabaceae</taxon>
        <taxon>Papilionoideae</taxon>
        <taxon>50 kb inversion clade</taxon>
        <taxon>NPAAA clade</taxon>
        <taxon>Hologalegina</taxon>
        <taxon>IRL clade</taxon>
        <taxon>Trifolieae</taxon>
        <taxon>Trifolium</taxon>
    </lineage>
</organism>
<keyword evidence="2" id="KW-1185">Reference proteome</keyword>
<accession>A0A392LY77</accession>
<name>A0A392LY77_9FABA</name>
<dbReference type="EMBL" id="LXQA010000481">
    <property type="protein sequence ID" value="MCH79899.1"/>
    <property type="molecule type" value="Genomic_DNA"/>
</dbReference>
<reference evidence="1 2" key="1">
    <citation type="journal article" date="2018" name="Front. Plant Sci.">
        <title>Red Clover (Trifolium pratense) and Zigzag Clover (T. medium) - A Picture of Genomic Similarities and Differences.</title>
        <authorList>
            <person name="Dluhosova J."/>
            <person name="Istvanek J."/>
            <person name="Nedelnik J."/>
            <person name="Repkova J."/>
        </authorList>
    </citation>
    <scope>NUCLEOTIDE SEQUENCE [LARGE SCALE GENOMIC DNA]</scope>
    <source>
        <strain evidence="2">cv. 10/8</strain>
        <tissue evidence="1">Leaf</tissue>
    </source>
</reference>